<keyword evidence="2" id="KW-1185">Reference proteome</keyword>
<gene>
    <name evidence="1" type="ORF">Lalb_Chr11g0071891</name>
</gene>
<name>A0A6A4PSE3_LUPAL</name>
<dbReference type="AlphaFoldDB" id="A0A6A4PSE3"/>
<proteinExistence type="predicted"/>
<protein>
    <submittedName>
        <fullName evidence="1">Uncharacterized protein</fullName>
    </submittedName>
</protein>
<evidence type="ECO:0000313" key="1">
    <source>
        <dbReference type="EMBL" id="KAE9604440.1"/>
    </source>
</evidence>
<accession>A0A6A4PSE3</accession>
<evidence type="ECO:0000313" key="2">
    <source>
        <dbReference type="Proteomes" id="UP000447434"/>
    </source>
</evidence>
<reference evidence="2" key="1">
    <citation type="journal article" date="2020" name="Nat. Commun.">
        <title>Genome sequence of the cluster root forming white lupin.</title>
        <authorList>
            <person name="Hufnagel B."/>
            <person name="Marques A."/>
            <person name="Soriano A."/>
            <person name="Marques L."/>
            <person name="Divol F."/>
            <person name="Doumas P."/>
            <person name="Sallet E."/>
            <person name="Mancinotti D."/>
            <person name="Carrere S."/>
            <person name="Marande W."/>
            <person name="Arribat S."/>
            <person name="Keller J."/>
            <person name="Huneau C."/>
            <person name="Blein T."/>
            <person name="Aime D."/>
            <person name="Laguerre M."/>
            <person name="Taylor J."/>
            <person name="Schubert V."/>
            <person name="Nelson M."/>
            <person name="Geu-Flores F."/>
            <person name="Crespi M."/>
            <person name="Gallardo-Guerrero K."/>
            <person name="Delaux P.-M."/>
            <person name="Salse J."/>
            <person name="Berges H."/>
            <person name="Guyot R."/>
            <person name="Gouzy J."/>
            <person name="Peret B."/>
        </authorList>
    </citation>
    <scope>NUCLEOTIDE SEQUENCE [LARGE SCALE GENOMIC DNA]</scope>
    <source>
        <strain evidence="2">cv. Amiga</strain>
    </source>
</reference>
<organism evidence="1 2">
    <name type="scientific">Lupinus albus</name>
    <name type="common">White lupine</name>
    <name type="synonym">Lupinus termis</name>
    <dbReference type="NCBI Taxonomy" id="3870"/>
    <lineage>
        <taxon>Eukaryota</taxon>
        <taxon>Viridiplantae</taxon>
        <taxon>Streptophyta</taxon>
        <taxon>Embryophyta</taxon>
        <taxon>Tracheophyta</taxon>
        <taxon>Spermatophyta</taxon>
        <taxon>Magnoliopsida</taxon>
        <taxon>eudicotyledons</taxon>
        <taxon>Gunneridae</taxon>
        <taxon>Pentapetalae</taxon>
        <taxon>rosids</taxon>
        <taxon>fabids</taxon>
        <taxon>Fabales</taxon>
        <taxon>Fabaceae</taxon>
        <taxon>Papilionoideae</taxon>
        <taxon>50 kb inversion clade</taxon>
        <taxon>genistoids sensu lato</taxon>
        <taxon>core genistoids</taxon>
        <taxon>Genisteae</taxon>
        <taxon>Lupinus</taxon>
    </lineage>
</organism>
<sequence>MTSCSTPSRLPRTSRPPSIFNRWLVLSCICLSRWENIIINHERTWSNTILIEVEFNIIKMHICRIRCTEYIVDEVALVGRK</sequence>
<dbReference type="EMBL" id="WOCE01000011">
    <property type="protein sequence ID" value="KAE9604440.1"/>
    <property type="molecule type" value="Genomic_DNA"/>
</dbReference>
<dbReference type="Proteomes" id="UP000447434">
    <property type="component" value="Chromosome 11"/>
</dbReference>
<comment type="caution">
    <text evidence="1">The sequence shown here is derived from an EMBL/GenBank/DDBJ whole genome shotgun (WGS) entry which is preliminary data.</text>
</comment>